<evidence type="ECO:0000256" key="6">
    <source>
        <dbReference type="SAM" id="Phobius"/>
    </source>
</evidence>
<dbReference type="Proteomes" id="UP001596025">
    <property type="component" value="Unassembled WGS sequence"/>
</dbReference>
<feature type="transmembrane region" description="Helical" evidence="6">
    <location>
        <begin position="406"/>
        <end position="434"/>
    </location>
</feature>
<feature type="transmembrane region" description="Helical" evidence="6">
    <location>
        <begin position="160"/>
        <end position="181"/>
    </location>
</feature>
<dbReference type="InterPro" id="IPR036513">
    <property type="entry name" value="STAS_dom_sf"/>
</dbReference>
<comment type="subcellular location">
    <subcellularLocation>
        <location evidence="1">Membrane</location>
        <topology evidence="1">Multi-pass membrane protein</topology>
    </subcellularLocation>
</comment>
<evidence type="ECO:0000256" key="2">
    <source>
        <dbReference type="ARBA" id="ARBA00022692"/>
    </source>
</evidence>
<feature type="transmembrane region" description="Helical" evidence="6">
    <location>
        <begin position="99"/>
        <end position="117"/>
    </location>
</feature>
<dbReference type="Pfam" id="PF01740">
    <property type="entry name" value="STAS"/>
    <property type="match status" value="1"/>
</dbReference>
<protein>
    <submittedName>
        <fullName evidence="8">SulP family inorganic anion transporter</fullName>
    </submittedName>
</protein>
<feature type="transmembrane region" description="Helical" evidence="6">
    <location>
        <begin position="227"/>
        <end position="244"/>
    </location>
</feature>
<feature type="region of interest" description="Disordered" evidence="5">
    <location>
        <begin position="581"/>
        <end position="621"/>
    </location>
</feature>
<evidence type="ECO:0000256" key="4">
    <source>
        <dbReference type="ARBA" id="ARBA00023136"/>
    </source>
</evidence>
<evidence type="ECO:0000313" key="9">
    <source>
        <dbReference type="Proteomes" id="UP001596025"/>
    </source>
</evidence>
<accession>A0ABV9LJB1</accession>
<keyword evidence="3 6" id="KW-1133">Transmembrane helix</keyword>
<reference evidence="9" key="1">
    <citation type="journal article" date="2019" name="Int. J. Syst. Evol. Microbiol.">
        <title>The Global Catalogue of Microorganisms (GCM) 10K type strain sequencing project: providing services to taxonomists for standard genome sequencing and annotation.</title>
        <authorList>
            <consortium name="The Broad Institute Genomics Platform"/>
            <consortium name="The Broad Institute Genome Sequencing Center for Infectious Disease"/>
            <person name="Wu L."/>
            <person name="Ma J."/>
        </authorList>
    </citation>
    <scope>NUCLEOTIDE SEQUENCE [LARGE SCALE GENOMIC DNA]</scope>
    <source>
        <strain evidence="9">CCUG 62763</strain>
    </source>
</reference>
<feature type="region of interest" description="Disordered" evidence="5">
    <location>
        <begin position="1"/>
        <end position="29"/>
    </location>
</feature>
<organism evidence="8 9">
    <name type="scientific">Geodermatophilus arenarius</name>
    <dbReference type="NCBI Taxonomy" id="1137990"/>
    <lineage>
        <taxon>Bacteria</taxon>
        <taxon>Bacillati</taxon>
        <taxon>Actinomycetota</taxon>
        <taxon>Actinomycetes</taxon>
        <taxon>Geodermatophilales</taxon>
        <taxon>Geodermatophilaceae</taxon>
        <taxon>Geodermatophilus</taxon>
    </lineage>
</organism>
<dbReference type="PROSITE" id="PS50801">
    <property type="entry name" value="STAS"/>
    <property type="match status" value="1"/>
</dbReference>
<comment type="caution">
    <text evidence="8">The sequence shown here is derived from an EMBL/GenBank/DDBJ whole genome shotgun (WGS) entry which is preliminary data.</text>
</comment>
<feature type="domain" description="STAS" evidence="7">
    <location>
        <begin position="462"/>
        <end position="576"/>
    </location>
</feature>
<evidence type="ECO:0000256" key="3">
    <source>
        <dbReference type="ARBA" id="ARBA00022989"/>
    </source>
</evidence>
<dbReference type="Pfam" id="PF00916">
    <property type="entry name" value="Sulfate_transp"/>
    <property type="match status" value="1"/>
</dbReference>
<keyword evidence="9" id="KW-1185">Reference proteome</keyword>
<sequence length="621" mass="63828">MSATASRGRPADPGGSRRARGTGTPVPPGLRALRGYRRAWLPRDVAAGVVLTTLLVPQGMAYAELAGLPAITGLYTTITCLLAYAVFGPSRVLVLGPDSSLGPMIAATVLPLVAAGGDPERAVALASVLALVVGVVLVVAGWTGLGFVADLLSKPTMIGYVNGLALTILVGQLPKLLGFSVDADGVVGEAVGFAEGMAQGQVVPAAAAVGLGGVALVLVLQRWWPKVPAVLVMVVLAVAAGAAFDLGERGVDLVGELPRGFPPLTIPSVGWSDLGVLVAGALAIALVSLADTISTASSFARRTGQEVHGGQEMVGIGTANLAAGLFQGFPVSTSASRTAVAERAGARTQLTGVTGAALVLVMIVLLPGLFRDLPQAALAAVVVTASLSLADLPGTVRLWRQRRVEFALSLVAFAGVALLGVLPGVALAVGLSILNVFRRAWHPYETELGRVDGLPGYHDVHSHPEAGRLPGLVLYRFDAPLFFANARTFRDEVTALARAEPAPRWVVVAAEPVTDVDTTAADVLFELDRTLAARGQSLVFAELKDPVRRKIERYGLAGEIGARDFFPTVEAAVEAFRRETGVAWPDAGPPAAAPPPGVPGPRDAPPDADRGSGAQPSVPGT</sequence>
<dbReference type="EMBL" id="JBHSGR010000012">
    <property type="protein sequence ID" value="MFC4694233.1"/>
    <property type="molecule type" value="Genomic_DNA"/>
</dbReference>
<feature type="transmembrane region" description="Helical" evidence="6">
    <location>
        <begin position="123"/>
        <end position="148"/>
    </location>
</feature>
<dbReference type="PANTHER" id="PTHR11814">
    <property type="entry name" value="SULFATE TRANSPORTER"/>
    <property type="match status" value="1"/>
</dbReference>
<dbReference type="RefSeq" id="WP_387988953.1">
    <property type="nucleotide sequence ID" value="NZ_JBHSGR010000012.1"/>
</dbReference>
<evidence type="ECO:0000256" key="1">
    <source>
        <dbReference type="ARBA" id="ARBA00004141"/>
    </source>
</evidence>
<dbReference type="CDD" id="cd07042">
    <property type="entry name" value="STAS_SulP_like_sulfate_transporter"/>
    <property type="match status" value="1"/>
</dbReference>
<feature type="transmembrane region" description="Helical" evidence="6">
    <location>
        <begin position="201"/>
        <end position="220"/>
    </location>
</feature>
<dbReference type="SUPFAM" id="SSF52091">
    <property type="entry name" value="SpoIIaa-like"/>
    <property type="match status" value="1"/>
</dbReference>
<evidence type="ECO:0000256" key="5">
    <source>
        <dbReference type="SAM" id="MobiDB-lite"/>
    </source>
</evidence>
<dbReference type="Gene3D" id="3.30.750.24">
    <property type="entry name" value="STAS domain"/>
    <property type="match status" value="1"/>
</dbReference>
<dbReference type="InterPro" id="IPR011547">
    <property type="entry name" value="SLC26A/SulP_dom"/>
</dbReference>
<proteinExistence type="predicted"/>
<keyword evidence="2 6" id="KW-0812">Transmembrane</keyword>
<feature type="transmembrane region" description="Helical" evidence="6">
    <location>
        <begin position="40"/>
        <end position="60"/>
    </location>
</feature>
<evidence type="ECO:0000259" key="7">
    <source>
        <dbReference type="PROSITE" id="PS50801"/>
    </source>
</evidence>
<feature type="transmembrane region" description="Helical" evidence="6">
    <location>
        <begin position="376"/>
        <end position="394"/>
    </location>
</feature>
<feature type="transmembrane region" description="Helical" evidence="6">
    <location>
        <begin position="66"/>
        <end position="87"/>
    </location>
</feature>
<keyword evidence="4 6" id="KW-0472">Membrane</keyword>
<feature type="transmembrane region" description="Helical" evidence="6">
    <location>
        <begin position="274"/>
        <end position="293"/>
    </location>
</feature>
<dbReference type="NCBIfam" id="TIGR00815">
    <property type="entry name" value="sulP"/>
    <property type="match status" value="1"/>
</dbReference>
<feature type="transmembrane region" description="Helical" evidence="6">
    <location>
        <begin position="350"/>
        <end position="370"/>
    </location>
</feature>
<evidence type="ECO:0000313" key="8">
    <source>
        <dbReference type="EMBL" id="MFC4694233.1"/>
    </source>
</evidence>
<feature type="compositionally biased region" description="Pro residues" evidence="5">
    <location>
        <begin position="587"/>
        <end position="603"/>
    </location>
</feature>
<dbReference type="InterPro" id="IPR002645">
    <property type="entry name" value="STAS_dom"/>
</dbReference>
<name>A0ABV9LJB1_9ACTN</name>
<dbReference type="InterPro" id="IPR001902">
    <property type="entry name" value="SLC26A/SulP_fam"/>
</dbReference>
<gene>
    <name evidence="8" type="ORF">ACFO3M_12620</name>
</gene>